<dbReference type="RefSeq" id="WP_122191914.1">
    <property type="nucleotide sequence ID" value="NZ_RFFH01000027.1"/>
</dbReference>
<dbReference type="SUPFAM" id="SSF55486">
    <property type="entry name" value="Metalloproteases ('zincins'), catalytic domain"/>
    <property type="match status" value="1"/>
</dbReference>
<comment type="caution">
    <text evidence="3">The sequence shown here is derived from an EMBL/GenBank/DDBJ whole genome shotgun (WGS) entry which is preliminary data.</text>
</comment>
<dbReference type="AlphaFoldDB" id="A0A3M2KWV2"/>
<evidence type="ECO:0000256" key="1">
    <source>
        <dbReference type="SAM" id="MobiDB-lite"/>
    </source>
</evidence>
<organism evidence="3 4">
    <name type="scientific">Nocardia stercoris</name>
    <dbReference type="NCBI Taxonomy" id="2483361"/>
    <lineage>
        <taxon>Bacteria</taxon>
        <taxon>Bacillati</taxon>
        <taxon>Actinomycetota</taxon>
        <taxon>Actinomycetes</taxon>
        <taxon>Mycobacteriales</taxon>
        <taxon>Nocardiaceae</taxon>
        <taxon>Nocardia</taxon>
    </lineage>
</organism>
<evidence type="ECO:0000313" key="3">
    <source>
        <dbReference type="EMBL" id="RMI27975.1"/>
    </source>
</evidence>
<proteinExistence type="predicted"/>
<feature type="region of interest" description="Disordered" evidence="1">
    <location>
        <begin position="282"/>
        <end position="302"/>
    </location>
</feature>
<name>A0A3M2KWV2_9NOCA</name>
<reference evidence="3 4" key="1">
    <citation type="submission" date="2018-10" db="EMBL/GenBank/DDBJ databases">
        <title>Isolation from cow dung.</title>
        <authorList>
            <person name="Ling L."/>
        </authorList>
    </citation>
    <scope>NUCLEOTIDE SEQUENCE [LARGE SCALE GENOMIC DNA]</scope>
    <source>
        <strain evidence="3 4">NEAU-LL90</strain>
    </source>
</reference>
<gene>
    <name evidence="3" type="ORF">EBN03_32010</name>
</gene>
<dbReference type="OrthoDB" id="5168289at2"/>
<feature type="signal peptide" evidence="2">
    <location>
        <begin position="1"/>
        <end position="22"/>
    </location>
</feature>
<keyword evidence="4" id="KW-1185">Reference proteome</keyword>
<dbReference type="EMBL" id="RFFH01000027">
    <property type="protein sequence ID" value="RMI27975.1"/>
    <property type="molecule type" value="Genomic_DNA"/>
</dbReference>
<keyword evidence="2" id="KW-0732">Signal</keyword>
<dbReference type="Proteomes" id="UP000279275">
    <property type="component" value="Unassembled WGS sequence"/>
</dbReference>
<accession>A0A3M2KWV2</accession>
<evidence type="ECO:0000256" key="2">
    <source>
        <dbReference type="SAM" id="SignalP"/>
    </source>
</evidence>
<feature type="chain" id="PRO_5038545660" evidence="2">
    <location>
        <begin position="23"/>
        <end position="486"/>
    </location>
</feature>
<evidence type="ECO:0000313" key="4">
    <source>
        <dbReference type="Proteomes" id="UP000279275"/>
    </source>
</evidence>
<sequence>MRSKRLRVAAVGALMVLAAAVAGCGGNSGNSASDLAVQQSRATANDWPVAGATAATTGPNGPRIGVPDAPLSADNGDGGEMDRLALNTLADLKDYWAAEYAKNFPGKFAPVSKFISWDSTAPQDKSVTFCRSSTYQVVNAAYCSVDDTIGWDRGTLLPLVANKYGKMAVVMVLAHEYGHSIQHMARLNGFLTPGIVLEQQADCFAGVFLHHVADNGAAHFTLNTTDGLNGVLGATVAVRDHDPNNPNNVHGSAFERVTAVQIGWTDGAAGCKTINKKEIQQRRGGLPTTFEDGAKQDQEPVDEGGLEAVKKALSKLYPLPAGPNVVYTGIPKNCPKDTSTEPVSYCPANDTLGVDVPELAKRAGKQPGDHDPLSAVVDGNYNAFLPFISRYMLAVEKNRKQSLTGAATAGLRTVCLAGVVTDKLADKNSSPRLDAGDLDAAVSGLLADGIAAGDVDGKVVPTGYDRLEAFRTGVLDGESACQSHYA</sequence>
<dbReference type="PROSITE" id="PS51257">
    <property type="entry name" value="PROKAR_LIPOPROTEIN"/>
    <property type="match status" value="1"/>
</dbReference>
<protein>
    <submittedName>
        <fullName evidence="3">Metallopeptidase</fullName>
    </submittedName>
</protein>